<dbReference type="GO" id="GO:0005737">
    <property type="term" value="C:cytoplasm"/>
    <property type="evidence" value="ECO:0007669"/>
    <property type="project" value="TreeGrafter"/>
</dbReference>
<reference evidence="2 3" key="1">
    <citation type="submission" date="2013-11" db="EMBL/GenBank/DDBJ databases">
        <title>Opisthorchis viverrini - life in the bile duct.</title>
        <authorList>
            <person name="Young N.D."/>
            <person name="Nagarajan N."/>
            <person name="Lin S.J."/>
            <person name="Korhonen P.K."/>
            <person name="Jex A.R."/>
            <person name="Hall R.S."/>
            <person name="Safavi-Hemami H."/>
            <person name="Kaewkong W."/>
            <person name="Bertrand D."/>
            <person name="Gao S."/>
            <person name="Seet Q."/>
            <person name="Wongkham S."/>
            <person name="Teh B.T."/>
            <person name="Wongkham C."/>
            <person name="Intapan P.M."/>
            <person name="Maleewong W."/>
            <person name="Yang X."/>
            <person name="Hu M."/>
            <person name="Wang Z."/>
            <person name="Hofmann A."/>
            <person name="Sternberg P.W."/>
            <person name="Tan P."/>
            <person name="Wang J."/>
            <person name="Gasser R.B."/>
        </authorList>
    </citation>
    <scope>NUCLEOTIDE SEQUENCE [LARGE SCALE GENOMIC DNA]</scope>
</reference>
<evidence type="ECO:0000313" key="2">
    <source>
        <dbReference type="EMBL" id="KER29669.1"/>
    </source>
</evidence>
<keyword evidence="3" id="KW-1185">Reference proteome</keyword>
<protein>
    <submittedName>
        <fullName evidence="2">Uncharacterized protein</fullName>
    </submittedName>
</protein>
<dbReference type="KEGG" id="ovi:T265_13321"/>
<evidence type="ECO:0000313" key="3">
    <source>
        <dbReference type="Proteomes" id="UP000054324"/>
    </source>
</evidence>
<organism evidence="2 3">
    <name type="scientific">Opisthorchis viverrini</name>
    <name type="common">Southeast Asian liver fluke</name>
    <dbReference type="NCBI Taxonomy" id="6198"/>
    <lineage>
        <taxon>Eukaryota</taxon>
        <taxon>Metazoa</taxon>
        <taxon>Spiralia</taxon>
        <taxon>Lophotrochozoa</taxon>
        <taxon>Platyhelminthes</taxon>
        <taxon>Trematoda</taxon>
        <taxon>Digenea</taxon>
        <taxon>Opisthorchiida</taxon>
        <taxon>Opisthorchiata</taxon>
        <taxon>Opisthorchiidae</taxon>
        <taxon>Opisthorchis</taxon>
    </lineage>
</organism>
<evidence type="ECO:0000256" key="1">
    <source>
        <dbReference type="SAM" id="MobiDB-lite"/>
    </source>
</evidence>
<proteinExistence type="predicted"/>
<dbReference type="PANTHER" id="PTHR10170">
    <property type="entry name" value="HUNTINGTON DISEASE PROTEIN"/>
    <property type="match status" value="1"/>
</dbReference>
<name>A0A075AHD0_OPIVI</name>
<dbReference type="Proteomes" id="UP000054324">
    <property type="component" value="Unassembled WGS sequence"/>
</dbReference>
<accession>A0A075AHD0</accession>
<dbReference type="AlphaFoldDB" id="A0A075AHD0"/>
<feature type="non-terminal residue" evidence="2">
    <location>
        <position position="1"/>
    </location>
</feature>
<gene>
    <name evidence="2" type="ORF">T265_13321</name>
</gene>
<dbReference type="InterPro" id="IPR048413">
    <property type="entry name" value="Htt_C-HEAT_rpt"/>
</dbReference>
<dbReference type="RefSeq" id="XP_009166609.1">
    <property type="nucleotide sequence ID" value="XM_009168345.1"/>
</dbReference>
<dbReference type="OrthoDB" id="6267521at2759"/>
<dbReference type="PANTHER" id="PTHR10170:SF10">
    <property type="entry name" value="HUNTINGTIN"/>
    <property type="match status" value="1"/>
</dbReference>
<dbReference type="Pfam" id="PF20927">
    <property type="entry name" value="Htt_C-HEAT"/>
    <property type="match status" value="1"/>
</dbReference>
<dbReference type="InterPro" id="IPR028426">
    <property type="entry name" value="Huntingtin_fam"/>
</dbReference>
<dbReference type="STRING" id="6198.A0A075AHD0"/>
<sequence>VVVPRLWGVSCEGRVVTDYDEVLFSCLQSSQLLFQSWLRPANATQSTGSQSGSEQTVSGSHISASSDPGTMVGAVSAVQTSVRSDPIQAKRGSTGQTAKPGYPALAVSSALVRSVVLLSDLFTTREQFEWLQGYLSEFVGKLPSLSDFPAPIQQWLTIGLAKSSAVLEVAASGPENVELLQPGSLDLAVRQTLMALQSNQITLQNAGLQAAMWLLHAALLVRSQPHQSQLQQHSPPTGSPVLNELYSQLCSYLERKLDALFGPLCSIRSSVAEYTDSSAVDSLKTSRTDRPVAEPDKTAGASGLKRFMTGMFGVSAGSKTGLIGAASHVKPFDATTFSVSTSNGNSFQTERVERHQLTILAAAFFLAENFSAPPVHPVLTDFGSGLTEMLSGLTSNLFRLGSFMLSDSVPATLLRTGSLHTPHAALATGTTAHLCCSLLVHTAWCRGIGRLVMMGRLGKGATESLQKLCVSRLRACRSPLVSLPVLRLLVTCMYSNAGRLNHQLKQYRRESSLMGTVPLGDTESSMMYSTTSDDIPLTRKSLTLPPSVLLDSEAAAGMTQEFLSCLWERLRGGIAPVPASPSSNTSSTWVSSAWTSAVEATVVADLLPSTSMDIIQALSVSYPTSNQDSDYEKQRDEHISDPVLNKALGEFARLDHANPQLAAQTLAQLFGRFLDNEEGQALIRQWVLLALPTLLGREPPQLAVWATTVCLLSASTHPALRRACCHSVYASIQWIWEFIPHYSVNLPTPPA</sequence>
<feature type="region of interest" description="Disordered" evidence="1">
    <location>
        <begin position="44"/>
        <end position="70"/>
    </location>
</feature>
<dbReference type="EMBL" id="KL596674">
    <property type="protein sequence ID" value="KER29669.1"/>
    <property type="molecule type" value="Genomic_DNA"/>
</dbReference>
<dbReference type="GeneID" id="20327488"/>
<feature type="compositionally biased region" description="Low complexity" evidence="1">
    <location>
        <begin position="44"/>
        <end position="60"/>
    </location>
</feature>
<dbReference type="CTD" id="20327488"/>